<dbReference type="GO" id="GO:0016787">
    <property type="term" value="F:hydrolase activity"/>
    <property type="evidence" value="ECO:0007669"/>
    <property type="project" value="UniProtKB-KW"/>
</dbReference>
<dbReference type="Pfam" id="PF08282">
    <property type="entry name" value="Hydrolase_3"/>
    <property type="match status" value="1"/>
</dbReference>
<keyword evidence="2" id="KW-1185">Reference proteome</keyword>
<dbReference type="InterPro" id="IPR006379">
    <property type="entry name" value="HAD-SF_hydro_IIB"/>
</dbReference>
<comment type="caution">
    <text evidence="1">The sequence shown here is derived from an EMBL/GenBank/DDBJ whole genome shotgun (WGS) entry which is preliminary data.</text>
</comment>
<dbReference type="Gene3D" id="3.30.1240.10">
    <property type="match status" value="1"/>
</dbReference>
<sequence>MAIKLILTDIDGTIMPYGKRQVTQRCRAAFHAAMDAGILVGPASGRFFSWIPNFFGGDEACCQTALATNGMQVYLEGRKVLQKELPPAALRTIMGALQDVPQSGLLVFEGARPLLVQGSRDDLAIAFPSYAKTCEDADALPEAGITKANVFLVGDLERTREVVGVLDALTDEVDLDVPQPMFSNVVPAGWNKGAALRWLCERVGVTPEETVVFGDAGNDLQMFAATPNSVAVANALPEARDAARYHIGSVEDDAVPVAIEALARGEWPFAD</sequence>
<evidence type="ECO:0000313" key="2">
    <source>
        <dbReference type="Proteomes" id="UP001478817"/>
    </source>
</evidence>
<name>A0ABV1IDC2_9ACTN</name>
<reference evidence="1 2" key="1">
    <citation type="submission" date="2024-04" db="EMBL/GenBank/DDBJ databases">
        <title>Human intestinal bacterial collection.</title>
        <authorList>
            <person name="Pauvert C."/>
            <person name="Hitch T.C.A."/>
            <person name="Clavel T."/>
        </authorList>
    </citation>
    <scope>NUCLEOTIDE SEQUENCE [LARGE SCALE GENOMIC DNA]</scope>
    <source>
        <strain evidence="1 2">CLA-AA-H197</strain>
    </source>
</reference>
<gene>
    <name evidence="1" type="ORF">AAAT05_00780</name>
</gene>
<organism evidence="1 2">
    <name type="scientific">Paratractidigestivibacter faecalis</name>
    <dbReference type="NCBI Taxonomy" id="2292441"/>
    <lineage>
        <taxon>Bacteria</taxon>
        <taxon>Bacillati</taxon>
        <taxon>Actinomycetota</taxon>
        <taxon>Coriobacteriia</taxon>
        <taxon>Coriobacteriales</taxon>
        <taxon>Atopobiaceae</taxon>
        <taxon>Paratractidigestivibacter</taxon>
    </lineage>
</organism>
<dbReference type="Proteomes" id="UP001478817">
    <property type="component" value="Unassembled WGS sequence"/>
</dbReference>
<dbReference type="PANTHER" id="PTHR10000">
    <property type="entry name" value="PHOSPHOSERINE PHOSPHATASE"/>
    <property type="match status" value="1"/>
</dbReference>
<protein>
    <submittedName>
        <fullName evidence="1">HAD family hydrolase</fullName>
        <ecNumber evidence="1">3.1.3.-</ecNumber>
    </submittedName>
</protein>
<dbReference type="PANTHER" id="PTHR10000:SF8">
    <property type="entry name" value="HAD SUPERFAMILY HYDROLASE-LIKE, TYPE 3"/>
    <property type="match status" value="1"/>
</dbReference>
<evidence type="ECO:0000313" key="1">
    <source>
        <dbReference type="EMBL" id="MEQ2636891.1"/>
    </source>
</evidence>
<accession>A0ABV1IDC2</accession>
<proteinExistence type="predicted"/>
<dbReference type="EMBL" id="JBBNGS010000001">
    <property type="protein sequence ID" value="MEQ2636891.1"/>
    <property type="molecule type" value="Genomic_DNA"/>
</dbReference>
<dbReference type="SUPFAM" id="SSF56784">
    <property type="entry name" value="HAD-like"/>
    <property type="match status" value="1"/>
</dbReference>
<dbReference type="NCBIfam" id="TIGR01484">
    <property type="entry name" value="HAD-SF-IIB"/>
    <property type="match status" value="1"/>
</dbReference>
<dbReference type="Gene3D" id="3.40.50.1000">
    <property type="entry name" value="HAD superfamily/HAD-like"/>
    <property type="match status" value="1"/>
</dbReference>
<keyword evidence="1" id="KW-0378">Hydrolase</keyword>
<dbReference type="EC" id="3.1.3.-" evidence="1"/>
<dbReference type="InterPro" id="IPR036412">
    <property type="entry name" value="HAD-like_sf"/>
</dbReference>
<dbReference type="RefSeq" id="WP_349181240.1">
    <property type="nucleotide sequence ID" value="NZ_JBBNGS010000001.1"/>
</dbReference>
<dbReference type="InterPro" id="IPR023214">
    <property type="entry name" value="HAD_sf"/>
</dbReference>